<proteinExistence type="predicted"/>
<evidence type="ECO:0000313" key="2">
    <source>
        <dbReference type="Proteomes" id="UP000218160"/>
    </source>
</evidence>
<protein>
    <recommendedName>
        <fullName evidence="3">Mobile element protein</fullName>
    </recommendedName>
</protein>
<sequence length="42" mass="4886">MNTKRTIQHLAIDFAGLKTYGEDEWQVKKHDKDSEVPSNLLK</sequence>
<name>A0A291BAS1_9GAMM</name>
<dbReference type="Proteomes" id="UP000218160">
    <property type="component" value="Plasmid pCC1"/>
</dbReference>
<keyword evidence="1" id="KW-0614">Plasmid</keyword>
<dbReference type="AlphaFoldDB" id="A0A291BAS1"/>
<reference evidence="2" key="1">
    <citation type="submission" date="2017-04" db="EMBL/GenBank/DDBJ databases">
        <title>Genome evolution of the luminous symbionts of deep sea anglerfish.</title>
        <authorList>
            <person name="Hendry T.A."/>
        </authorList>
    </citation>
    <scope>NUCLEOTIDE SEQUENCE [LARGE SCALE GENOMIC DNA]</scope>
    <source>
        <plasmid evidence="2">pcc1</plasmid>
    </source>
</reference>
<gene>
    <name evidence="1" type="ORF">BTN50_1674</name>
</gene>
<geneLocation type="plasmid" evidence="2">
    <name>pcc1</name>
</geneLocation>
<accession>A0A291BAS1</accession>
<dbReference type="EMBL" id="CP020661">
    <property type="protein sequence ID" value="ATF10110.1"/>
    <property type="molecule type" value="Genomic_DNA"/>
</dbReference>
<dbReference type="KEGG" id="elux:BTN50_1674"/>
<evidence type="ECO:0008006" key="3">
    <source>
        <dbReference type="Google" id="ProtNLM"/>
    </source>
</evidence>
<evidence type="ECO:0000313" key="1">
    <source>
        <dbReference type="EMBL" id="ATF10110.1"/>
    </source>
</evidence>
<organism evidence="1 2">
    <name type="scientific">Candidatus Enterovibrio altilux</name>
    <dbReference type="NCBI Taxonomy" id="1927128"/>
    <lineage>
        <taxon>Bacteria</taxon>
        <taxon>Pseudomonadati</taxon>
        <taxon>Pseudomonadota</taxon>
        <taxon>Gammaproteobacteria</taxon>
        <taxon>Vibrionales</taxon>
        <taxon>Vibrionaceae</taxon>
        <taxon>Enterovibrio</taxon>
    </lineage>
</organism>
<keyword evidence="2" id="KW-1185">Reference proteome</keyword>